<feature type="compositionally biased region" description="Polar residues" evidence="1">
    <location>
        <begin position="119"/>
        <end position="128"/>
    </location>
</feature>
<evidence type="ECO:0000313" key="3">
    <source>
        <dbReference type="Proteomes" id="UP001329825"/>
    </source>
</evidence>
<dbReference type="RefSeq" id="XP_062795330.1">
    <property type="nucleotide sequence ID" value="XM_062939279.1"/>
</dbReference>
<evidence type="ECO:0000256" key="1">
    <source>
        <dbReference type="SAM" id="MobiDB-lite"/>
    </source>
</evidence>
<proteinExistence type="predicted"/>
<evidence type="ECO:0000313" key="2">
    <source>
        <dbReference type="EMBL" id="WRT70591.1"/>
    </source>
</evidence>
<gene>
    <name evidence="2" type="ORF">IL334_007589</name>
</gene>
<keyword evidence="3" id="KW-1185">Reference proteome</keyword>
<sequence length="143" mass="15488">MISHNLHMALIKIGQLVEGLTNLTPREETATITDKTDMVISIGESLTTAKQVGTWINMAKQWNDMDQPDQFSNFNNTNANANTLAETGTLGSKLCADSNIDDSTLSSIAPDSLGVMEHTTFSQNTDKSSGLRKGGKASKRRKT</sequence>
<dbReference type="GeneID" id="87959719"/>
<organism evidence="2 3">
    <name type="scientific">Kwoniella shivajii</name>
    <dbReference type="NCBI Taxonomy" id="564305"/>
    <lineage>
        <taxon>Eukaryota</taxon>
        <taxon>Fungi</taxon>
        <taxon>Dikarya</taxon>
        <taxon>Basidiomycota</taxon>
        <taxon>Agaricomycotina</taxon>
        <taxon>Tremellomycetes</taxon>
        <taxon>Tremellales</taxon>
        <taxon>Cryptococcaceae</taxon>
        <taxon>Kwoniella</taxon>
    </lineage>
</organism>
<dbReference type="EMBL" id="CP141891">
    <property type="protein sequence ID" value="WRT70591.1"/>
    <property type="molecule type" value="Genomic_DNA"/>
</dbReference>
<feature type="region of interest" description="Disordered" evidence="1">
    <location>
        <begin position="119"/>
        <end position="143"/>
    </location>
</feature>
<name>A0ABZ1D9W1_9TREE</name>
<feature type="compositionally biased region" description="Basic residues" evidence="1">
    <location>
        <begin position="133"/>
        <end position="143"/>
    </location>
</feature>
<protein>
    <submittedName>
        <fullName evidence="2">Uncharacterized protein</fullName>
    </submittedName>
</protein>
<reference evidence="2 3" key="1">
    <citation type="submission" date="2024-01" db="EMBL/GenBank/DDBJ databases">
        <title>Comparative genomics of Cryptococcus and Kwoniella reveals pathogenesis evolution and contrasting modes of karyotype evolution via chromosome fusion or intercentromeric recombination.</title>
        <authorList>
            <person name="Coelho M.A."/>
            <person name="David-Palma M."/>
            <person name="Shea T."/>
            <person name="Bowers K."/>
            <person name="McGinley-Smith S."/>
            <person name="Mohammad A.W."/>
            <person name="Gnirke A."/>
            <person name="Yurkov A.M."/>
            <person name="Nowrousian M."/>
            <person name="Sun S."/>
            <person name="Cuomo C.A."/>
            <person name="Heitman J."/>
        </authorList>
    </citation>
    <scope>NUCLEOTIDE SEQUENCE [LARGE SCALE GENOMIC DNA]</scope>
    <source>
        <strain evidence="2">CBS 11374</strain>
    </source>
</reference>
<accession>A0ABZ1D9W1</accession>
<dbReference type="Proteomes" id="UP001329825">
    <property type="component" value="Chromosome 11"/>
</dbReference>